<name>A0A291BB82_9GAMM</name>
<reference evidence="2" key="1">
    <citation type="submission" date="2017-04" db="EMBL/GenBank/DDBJ databases">
        <title>Genome evolution of the luminous symbionts of deep sea anglerfish.</title>
        <authorList>
            <person name="Hendry T.A."/>
        </authorList>
    </citation>
    <scope>NUCLEOTIDE SEQUENCE [LARGE SCALE GENOMIC DNA]</scope>
</reference>
<sequence length="48" mass="5314">MIGINTHEIIVVELNASKVADGGVLPNLLKQTQLKINEILFYSSYGIR</sequence>
<gene>
    <name evidence="1" type="ORF">BTN50_1842</name>
</gene>
<dbReference type="Proteomes" id="UP000218160">
    <property type="component" value="Chromosome 2"/>
</dbReference>
<evidence type="ECO:0008006" key="3">
    <source>
        <dbReference type="Google" id="ProtNLM"/>
    </source>
</evidence>
<evidence type="ECO:0000313" key="1">
    <source>
        <dbReference type="EMBL" id="ATF10262.1"/>
    </source>
</evidence>
<keyword evidence="2" id="KW-1185">Reference proteome</keyword>
<accession>A0A291BB82</accession>
<evidence type="ECO:0000313" key="2">
    <source>
        <dbReference type="Proteomes" id="UP000218160"/>
    </source>
</evidence>
<protein>
    <recommendedName>
        <fullName evidence="3">Mobile element protein</fullName>
    </recommendedName>
</protein>
<dbReference type="AlphaFoldDB" id="A0A291BB82"/>
<dbReference type="KEGG" id="elux:BTN50_1842"/>
<organism evidence="1 2">
    <name type="scientific">Candidatus Enterovibrio altilux</name>
    <dbReference type="NCBI Taxonomy" id="1927128"/>
    <lineage>
        <taxon>Bacteria</taxon>
        <taxon>Pseudomonadati</taxon>
        <taxon>Pseudomonadota</taxon>
        <taxon>Gammaproteobacteria</taxon>
        <taxon>Vibrionales</taxon>
        <taxon>Vibrionaceae</taxon>
        <taxon>Enterovibrio</taxon>
    </lineage>
</organism>
<proteinExistence type="predicted"/>
<dbReference type="EMBL" id="CP020663">
    <property type="protein sequence ID" value="ATF10262.1"/>
    <property type="molecule type" value="Genomic_DNA"/>
</dbReference>